<feature type="non-terminal residue" evidence="1">
    <location>
        <position position="159"/>
    </location>
</feature>
<dbReference type="EMBL" id="JABCIY010000316">
    <property type="protein sequence ID" value="KAF7185601.1"/>
    <property type="molecule type" value="Genomic_DNA"/>
</dbReference>
<dbReference type="AlphaFoldDB" id="A0A8H6R8T8"/>
<gene>
    <name evidence="1" type="ORF">HII31_13098</name>
</gene>
<protein>
    <submittedName>
        <fullName evidence="1">Uncharacterized protein</fullName>
    </submittedName>
</protein>
<comment type="caution">
    <text evidence="1">The sequence shown here is derived from an EMBL/GenBank/DDBJ whole genome shotgun (WGS) entry which is preliminary data.</text>
</comment>
<dbReference type="Proteomes" id="UP000660729">
    <property type="component" value="Unassembled WGS sequence"/>
</dbReference>
<evidence type="ECO:0000313" key="2">
    <source>
        <dbReference type="Proteomes" id="UP000660729"/>
    </source>
</evidence>
<sequence length="159" mass="18627">MRWQYPGKLCDDSSVKSGTRRAASAPTHFDSPQATLNYFCNLLWLSEVKDNFKLLAVAQLRNRDAFAEPMFCTNRNLQLVSKDFLDWHGAYIWPDRKMPCTHLKQPSEDMETSLSFWDRLRRPGEPYSQGPFYRFDAKDPGLIIRNGTQRYRSEKEQVL</sequence>
<reference evidence="1" key="1">
    <citation type="submission" date="2020-04" db="EMBL/GenBank/DDBJ databases">
        <title>Draft genome resource of the tomato pathogen Pseudocercospora fuligena.</title>
        <authorList>
            <person name="Zaccaron A."/>
        </authorList>
    </citation>
    <scope>NUCLEOTIDE SEQUENCE</scope>
    <source>
        <strain evidence="1">PF001</strain>
    </source>
</reference>
<name>A0A8H6R8T8_9PEZI</name>
<evidence type="ECO:0000313" key="1">
    <source>
        <dbReference type="EMBL" id="KAF7185601.1"/>
    </source>
</evidence>
<organism evidence="1 2">
    <name type="scientific">Pseudocercospora fuligena</name>
    <dbReference type="NCBI Taxonomy" id="685502"/>
    <lineage>
        <taxon>Eukaryota</taxon>
        <taxon>Fungi</taxon>
        <taxon>Dikarya</taxon>
        <taxon>Ascomycota</taxon>
        <taxon>Pezizomycotina</taxon>
        <taxon>Dothideomycetes</taxon>
        <taxon>Dothideomycetidae</taxon>
        <taxon>Mycosphaerellales</taxon>
        <taxon>Mycosphaerellaceae</taxon>
        <taxon>Pseudocercospora</taxon>
    </lineage>
</organism>
<proteinExistence type="predicted"/>
<accession>A0A8H6R8T8</accession>
<keyword evidence="2" id="KW-1185">Reference proteome</keyword>
<dbReference type="OrthoDB" id="10512849at2759"/>